<dbReference type="GeneID" id="62206749"/>
<evidence type="ECO:0000313" key="7">
    <source>
        <dbReference type="Proteomes" id="UP000596902"/>
    </source>
</evidence>
<evidence type="ECO:0000256" key="3">
    <source>
        <dbReference type="ARBA" id="ARBA00022989"/>
    </source>
</evidence>
<protein>
    <submittedName>
        <fullName evidence="6">Pq loop repeat protein</fullName>
    </submittedName>
</protein>
<feature type="transmembrane region" description="Helical" evidence="5">
    <location>
        <begin position="113"/>
        <end position="133"/>
    </location>
</feature>
<feature type="transmembrane region" description="Helical" evidence="5">
    <location>
        <begin position="51"/>
        <end position="73"/>
    </location>
</feature>
<accession>A0A8H7ECP9</accession>
<dbReference type="GO" id="GO:0016020">
    <property type="term" value="C:membrane"/>
    <property type="evidence" value="ECO:0007669"/>
    <property type="project" value="UniProtKB-SubCell"/>
</dbReference>
<feature type="non-terminal residue" evidence="6">
    <location>
        <position position="305"/>
    </location>
</feature>
<dbReference type="InterPro" id="IPR006603">
    <property type="entry name" value="PQ-loop_rpt"/>
</dbReference>
<proteinExistence type="predicted"/>
<evidence type="ECO:0000256" key="1">
    <source>
        <dbReference type="ARBA" id="ARBA00004141"/>
    </source>
</evidence>
<feature type="transmembrane region" description="Helical" evidence="5">
    <location>
        <begin position="204"/>
        <end position="229"/>
    </location>
</feature>
<dbReference type="EMBL" id="JAAABM010000013">
    <property type="protein sequence ID" value="KAF7673201.1"/>
    <property type="molecule type" value="Genomic_DNA"/>
</dbReference>
<evidence type="ECO:0000256" key="5">
    <source>
        <dbReference type="SAM" id="Phobius"/>
    </source>
</evidence>
<name>A0A8H7ECP9_9PLEO</name>
<dbReference type="Gene3D" id="1.20.1280.290">
    <property type="match status" value="1"/>
</dbReference>
<dbReference type="SMART" id="SM00679">
    <property type="entry name" value="CTNS"/>
    <property type="match status" value="1"/>
</dbReference>
<evidence type="ECO:0000256" key="2">
    <source>
        <dbReference type="ARBA" id="ARBA00022692"/>
    </source>
</evidence>
<keyword evidence="2 5" id="KW-0812">Transmembrane</keyword>
<keyword evidence="4 5" id="KW-0472">Membrane</keyword>
<dbReference type="AlphaFoldDB" id="A0A8H7ECP9"/>
<feature type="transmembrane region" description="Helical" evidence="5">
    <location>
        <begin position="145"/>
        <end position="163"/>
    </location>
</feature>
<dbReference type="PANTHER" id="PTHR16201">
    <property type="entry name" value="SEVEN TRANSMEMBRANE PROTEIN 1-RELATED"/>
    <property type="match status" value="1"/>
</dbReference>
<gene>
    <name evidence="6" type="ORF">GT037_008524</name>
</gene>
<organism evidence="6 7">
    <name type="scientific">Alternaria burnsii</name>
    <dbReference type="NCBI Taxonomy" id="1187904"/>
    <lineage>
        <taxon>Eukaryota</taxon>
        <taxon>Fungi</taxon>
        <taxon>Dikarya</taxon>
        <taxon>Ascomycota</taxon>
        <taxon>Pezizomycotina</taxon>
        <taxon>Dothideomycetes</taxon>
        <taxon>Pleosporomycetidae</taxon>
        <taxon>Pleosporales</taxon>
        <taxon>Pleosporineae</taxon>
        <taxon>Pleosporaceae</taxon>
        <taxon>Alternaria</taxon>
        <taxon>Alternaria sect. Alternaria</taxon>
    </lineage>
</organism>
<comment type="caution">
    <text evidence="6">The sequence shown here is derived from an EMBL/GenBank/DDBJ whole genome shotgun (WGS) entry which is preliminary data.</text>
</comment>
<evidence type="ECO:0000256" key="4">
    <source>
        <dbReference type="ARBA" id="ARBA00023136"/>
    </source>
</evidence>
<dbReference type="InterPro" id="IPR051415">
    <property type="entry name" value="LAAT-1"/>
</dbReference>
<dbReference type="Proteomes" id="UP000596902">
    <property type="component" value="Unassembled WGS sequence"/>
</dbReference>
<reference evidence="6" key="2">
    <citation type="submission" date="2020-08" db="EMBL/GenBank/DDBJ databases">
        <title>Draft Genome Sequence of Cumin Blight Pathogen Alternaria burnsii.</title>
        <authorList>
            <person name="Feng Z."/>
        </authorList>
    </citation>
    <scope>NUCLEOTIDE SEQUENCE</scope>
    <source>
        <strain evidence="6">CBS107.38</strain>
    </source>
</reference>
<dbReference type="PANTHER" id="PTHR16201:SF37">
    <property type="entry name" value="PQ-LOOP REPEAT-CONTAINING PROTEIN"/>
    <property type="match status" value="1"/>
</dbReference>
<feature type="transmembrane region" description="Helical" evidence="5">
    <location>
        <begin position="79"/>
        <end position="101"/>
    </location>
</feature>
<reference evidence="6" key="1">
    <citation type="submission" date="2020-01" db="EMBL/GenBank/DDBJ databases">
        <authorList>
            <person name="Feng Z.H.Z."/>
        </authorList>
    </citation>
    <scope>NUCLEOTIDE SEQUENCE</scope>
    <source>
        <strain evidence="6">CBS107.38</strain>
    </source>
</reference>
<keyword evidence="3 5" id="KW-1133">Transmembrane helix</keyword>
<evidence type="ECO:0000313" key="6">
    <source>
        <dbReference type="EMBL" id="KAF7673201.1"/>
    </source>
</evidence>
<feature type="transmembrane region" description="Helical" evidence="5">
    <location>
        <begin position="20"/>
        <end position="39"/>
    </location>
</feature>
<keyword evidence="7" id="KW-1185">Reference proteome</keyword>
<feature type="transmembrane region" description="Helical" evidence="5">
    <location>
        <begin position="175"/>
        <end position="198"/>
    </location>
</feature>
<comment type="subcellular location">
    <subcellularLocation>
        <location evidence="1">Membrane</location>
        <topology evidence="1">Multi-pass membrane protein</topology>
    </subcellularLocation>
</comment>
<dbReference type="RefSeq" id="XP_038783536.1">
    <property type="nucleotide sequence ID" value="XM_038933571.1"/>
</dbReference>
<sequence>SLLSSQPVSTTMAPQTSIPPAANVLGTIGTICWCVQLVPQIYRNWRTKSTVGLPESMMLLWSISGVPFGVYAITQQFNIPLIVQPQCFCVLCGVSWAQCLVYSRKWRTWTASLLLFSLLICFAGIETGLVYAIRKPYSRGLEWPVLLIGIVAFLTLIAGYMPIPFELLKRRGRVVGIDFVFLAIDWNGAFFSLMALVAQNEFDVLFGTMYALCCAIEMSMVASHMIWLIRTRGIRKRAKEAGETFDEFEEGVEWQAKGIDIEEKVRHFFSKKKTAEEDGLPVIGAADALANPEEVTPKTVPNAVV</sequence>
<dbReference type="Pfam" id="PF04193">
    <property type="entry name" value="PQ-loop"/>
    <property type="match status" value="1"/>
</dbReference>